<dbReference type="OrthoDB" id="2897536at2"/>
<name>A0A101V3L4_9ACTN</name>
<dbReference type="CDD" id="cd00093">
    <property type="entry name" value="HTH_XRE"/>
    <property type="match status" value="1"/>
</dbReference>
<sequence length="266" mass="29557">MGTTYGDWLRQQREAAGKTQQQLADEAIMSRTHIAHIEAGRRVPSKEDARRLDAVLNTGGALSSFRPGNDRRPVAAHFGAALELEQQASVIREFALSFVPGFLQTEAYADAVLRDASYPPVGKEERAKDVATRLDRARILDDPNMPVIWVLLDEAVLRRPIGGPKVMAEQITHLVRLVQDERIRVHVVPFGVGCHPLLVSQAKLMWFEDQPPAVYVEAFLTGTVHDEPALVERIQAAYDLVLGDALSQKESLALMRSIAKEYGHHD</sequence>
<dbReference type="EMBL" id="LMXB01000021">
    <property type="protein sequence ID" value="KUO21851.1"/>
    <property type="molecule type" value="Genomic_DNA"/>
</dbReference>
<accession>A0A101V3L4</accession>
<protein>
    <submittedName>
        <fullName evidence="2">DNA-binding protein</fullName>
    </submittedName>
</protein>
<dbReference type="PROSITE" id="PS50943">
    <property type="entry name" value="HTH_CROC1"/>
    <property type="match status" value="1"/>
</dbReference>
<dbReference type="SMART" id="SM00530">
    <property type="entry name" value="HTH_XRE"/>
    <property type="match status" value="1"/>
</dbReference>
<proteinExistence type="predicted"/>
<evidence type="ECO:0000313" key="2">
    <source>
        <dbReference type="EMBL" id="KUO21851.1"/>
    </source>
</evidence>
<dbReference type="Gene3D" id="1.10.260.40">
    <property type="entry name" value="lambda repressor-like DNA-binding domains"/>
    <property type="match status" value="1"/>
</dbReference>
<keyword evidence="3" id="KW-1185">Reference proteome</keyword>
<dbReference type="Pfam" id="PF13560">
    <property type="entry name" value="HTH_31"/>
    <property type="match status" value="1"/>
</dbReference>
<gene>
    <name evidence="2" type="ORF">AQJ91_06865</name>
</gene>
<dbReference type="InterPro" id="IPR010982">
    <property type="entry name" value="Lambda_DNA-bd_dom_sf"/>
</dbReference>
<dbReference type="STRING" id="909626.AQJ91_06865"/>
<dbReference type="Pfam" id="PF19054">
    <property type="entry name" value="DUF5753"/>
    <property type="match status" value="1"/>
</dbReference>
<evidence type="ECO:0000259" key="1">
    <source>
        <dbReference type="PROSITE" id="PS50943"/>
    </source>
</evidence>
<reference evidence="2 3" key="1">
    <citation type="submission" date="2015-10" db="EMBL/GenBank/DDBJ databases">
        <title>Draft genome sequence of Streptomyces sp. RV15, isolated from a marine sponge.</title>
        <authorList>
            <person name="Ruckert C."/>
            <person name="Abdelmohsen U.R."/>
            <person name="Winkler A."/>
            <person name="Hentschel U."/>
            <person name="Kalinowski J."/>
            <person name="Kampfer P."/>
            <person name="Glaeser S."/>
        </authorList>
    </citation>
    <scope>NUCLEOTIDE SEQUENCE [LARGE SCALE GENOMIC DNA]</scope>
    <source>
        <strain evidence="2 3">RV15</strain>
    </source>
</reference>
<comment type="caution">
    <text evidence="2">The sequence shown here is derived from an EMBL/GenBank/DDBJ whole genome shotgun (WGS) entry which is preliminary data.</text>
</comment>
<dbReference type="SUPFAM" id="SSF47413">
    <property type="entry name" value="lambda repressor-like DNA-binding domains"/>
    <property type="match status" value="1"/>
</dbReference>
<feature type="domain" description="HTH cro/C1-type" evidence="1">
    <location>
        <begin position="9"/>
        <end position="62"/>
    </location>
</feature>
<dbReference type="RefSeq" id="WP_067017454.1">
    <property type="nucleotide sequence ID" value="NZ_KQ949077.1"/>
</dbReference>
<evidence type="ECO:0000313" key="3">
    <source>
        <dbReference type="Proteomes" id="UP000053260"/>
    </source>
</evidence>
<dbReference type="Proteomes" id="UP000053260">
    <property type="component" value="Unassembled WGS sequence"/>
</dbReference>
<dbReference type="AlphaFoldDB" id="A0A101V3L4"/>
<dbReference type="InterPro" id="IPR001387">
    <property type="entry name" value="Cro/C1-type_HTH"/>
</dbReference>
<dbReference type="GO" id="GO:0003677">
    <property type="term" value="F:DNA binding"/>
    <property type="evidence" value="ECO:0007669"/>
    <property type="project" value="UniProtKB-KW"/>
</dbReference>
<keyword evidence="2" id="KW-0238">DNA-binding</keyword>
<organism evidence="2 3">
    <name type="scientific">Streptomyces dysideae</name>
    <dbReference type="NCBI Taxonomy" id="909626"/>
    <lineage>
        <taxon>Bacteria</taxon>
        <taxon>Bacillati</taxon>
        <taxon>Actinomycetota</taxon>
        <taxon>Actinomycetes</taxon>
        <taxon>Kitasatosporales</taxon>
        <taxon>Streptomycetaceae</taxon>
        <taxon>Streptomyces</taxon>
    </lineage>
</organism>
<dbReference type="InterPro" id="IPR043917">
    <property type="entry name" value="DUF5753"/>
</dbReference>